<dbReference type="EMBL" id="CATOUU010000802">
    <property type="protein sequence ID" value="CAI9949616.1"/>
    <property type="molecule type" value="Genomic_DNA"/>
</dbReference>
<dbReference type="Proteomes" id="UP001642409">
    <property type="component" value="Unassembled WGS sequence"/>
</dbReference>
<reference evidence="2" key="1">
    <citation type="submission" date="2023-06" db="EMBL/GenBank/DDBJ databases">
        <authorList>
            <person name="Kurt Z."/>
        </authorList>
    </citation>
    <scope>NUCLEOTIDE SEQUENCE</scope>
</reference>
<dbReference type="SUPFAM" id="SSF48371">
    <property type="entry name" value="ARM repeat"/>
    <property type="match status" value="1"/>
</dbReference>
<dbReference type="InterPro" id="IPR011989">
    <property type="entry name" value="ARM-like"/>
</dbReference>
<accession>A0AA86PBA3</accession>
<proteinExistence type="predicted"/>
<dbReference type="Gene3D" id="1.25.10.10">
    <property type="entry name" value="Leucine-rich Repeat Variant"/>
    <property type="match status" value="2"/>
</dbReference>
<dbReference type="EMBL" id="CAXDID020000209">
    <property type="protein sequence ID" value="CAL6056279.1"/>
    <property type="molecule type" value="Genomic_DNA"/>
</dbReference>
<feature type="region of interest" description="Disordered" evidence="1">
    <location>
        <begin position="446"/>
        <end position="467"/>
    </location>
</feature>
<evidence type="ECO:0000256" key="1">
    <source>
        <dbReference type="SAM" id="MobiDB-lite"/>
    </source>
</evidence>
<evidence type="ECO:0000313" key="2">
    <source>
        <dbReference type="EMBL" id="CAI9935565.1"/>
    </source>
</evidence>
<comment type="caution">
    <text evidence="2">The sequence shown here is derived from an EMBL/GenBank/DDBJ whole genome shotgun (WGS) entry which is preliminary data.</text>
</comment>
<dbReference type="AlphaFoldDB" id="A0AA86PBA3"/>
<gene>
    <name evidence="2" type="ORF">HINF_LOCUS23210</name>
    <name evidence="3" type="ORF">HINF_LOCUS37261</name>
    <name evidence="4" type="ORF">HINF_LOCUS46950</name>
    <name evidence="5" type="ORF">HINF_LOCUS54341</name>
</gene>
<organism evidence="2">
    <name type="scientific">Hexamita inflata</name>
    <dbReference type="NCBI Taxonomy" id="28002"/>
    <lineage>
        <taxon>Eukaryota</taxon>
        <taxon>Metamonada</taxon>
        <taxon>Diplomonadida</taxon>
        <taxon>Hexamitidae</taxon>
        <taxon>Hexamitinae</taxon>
        <taxon>Hexamita</taxon>
    </lineage>
</organism>
<protein>
    <submittedName>
        <fullName evidence="2">Uncharacterized protein</fullName>
    </submittedName>
</protein>
<sequence length="812" mass="92395">MSALAEQIEIEPARQIFEKHSQTMDRGACHLAVLSVSTLLDADFNDKQTKYGFFNANCHVSLIKLIMRVHEFQPVTPPQVYQTLIQNIYKLLLNILQDKVGCLLTVSGLNTLRFNELVYDTDKFISAICENKLQLIHILYQQSFEPTSYIKLQLMQKMLEQEVIARAIMQIQPDFPAKIIRFFRELTNQDDKASEQLFKFNIVSKETKPNLEISPEVLLTNEAALNCILALTKYKNWRPLVSENLQQIRNCLQYPSAVIYRPGVYIFFELIKAHDFKQQVLESLIQDVQKVQSYQDSKLQYKTYYKSISRICDLLSAKEPTVFLQAASFILASITELNSEDQVLKDSGVIKPITLLLSVDQDDNRQAACDIVCGVVEKVQEGDVDFLRADPELLNLQIAKDLGGCLQLIIQNLEKQMWALRRLRGEENPKFLKLLKDFKREQEISMQRGTLREDAQPPKPDTTKPIQDKDVDTETATLTSYQNVVSSLLHALAVIVACEDVRQWIQKDTNVLEILLFFSQSTNPCILKWTCQVLCNMARNTHFRRLCNEHKLNSSFKDDFGEETAVSLVFSLISRLTQSQKPFNQKITDCVVQSALEALIIMLDNQKYAELTGLKMLSIFDVIISNIKRDKNITTRAYLIGLAAKLSIVSHNAQIFIQNGLLDYLTLLSFQFNSNELLIQSCCLCAYQLIMNAPITNNGAETSYGSNNVSVLLGQSGMQQNIIKCLYLDLQEQTMTAVVKSVYALAQVARNCLEMFKVGVVQQLLELIKTRGEEIQVDCGQCVYVIRVKLHQLMEKVKSVPTGEIGIWGVLQ</sequence>
<dbReference type="InterPro" id="IPR016024">
    <property type="entry name" value="ARM-type_fold"/>
</dbReference>
<name>A0AA86PBA3_9EUKA</name>
<keyword evidence="6" id="KW-1185">Reference proteome</keyword>
<evidence type="ECO:0000313" key="3">
    <source>
        <dbReference type="EMBL" id="CAI9949616.1"/>
    </source>
</evidence>
<dbReference type="EMBL" id="CATOUU010000616">
    <property type="protein sequence ID" value="CAI9935565.1"/>
    <property type="molecule type" value="Genomic_DNA"/>
</dbReference>
<evidence type="ECO:0000313" key="5">
    <source>
        <dbReference type="EMBL" id="CAL6070199.1"/>
    </source>
</evidence>
<evidence type="ECO:0000313" key="6">
    <source>
        <dbReference type="Proteomes" id="UP001642409"/>
    </source>
</evidence>
<dbReference type="EMBL" id="CAXDID020000282">
    <property type="protein sequence ID" value="CAL6070199.1"/>
    <property type="molecule type" value="Genomic_DNA"/>
</dbReference>
<reference evidence="4 6" key="2">
    <citation type="submission" date="2024-07" db="EMBL/GenBank/DDBJ databases">
        <authorList>
            <person name="Akdeniz Z."/>
        </authorList>
    </citation>
    <scope>NUCLEOTIDE SEQUENCE [LARGE SCALE GENOMIC DNA]</scope>
</reference>
<evidence type="ECO:0000313" key="4">
    <source>
        <dbReference type="EMBL" id="CAL6056279.1"/>
    </source>
</evidence>